<dbReference type="AlphaFoldDB" id="A0A1C3TWA3"/>
<dbReference type="GO" id="GO:0005524">
    <property type="term" value="F:ATP binding"/>
    <property type="evidence" value="ECO:0007669"/>
    <property type="project" value="UniProtKB-KW"/>
</dbReference>
<dbReference type="InterPro" id="IPR017871">
    <property type="entry name" value="ABC_transporter-like_CS"/>
</dbReference>
<reference evidence="8" key="1">
    <citation type="submission" date="2016-08" db="EMBL/GenBank/DDBJ databases">
        <authorList>
            <person name="Varghese N."/>
            <person name="Submissions Spin"/>
        </authorList>
    </citation>
    <scope>NUCLEOTIDE SEQUENCE [LARGE SCALE GENOMIC DNA]</scope>
    <source>
        <strain evidence="8">HAMBI 2975</strain>
    </source>
</reference>
<dbReference type="EMBL" id="FMAG01000001">
    <property type="protein sequence ID" value="SCB07499.1"/>
    <property type="molecule type" value="Genomic_DNA"/>
</dbReference>
<dbReference type="RefSeq" id="WP_208603465.1">
    <property type="nucleotide sequence ID" value="NZ_FMAG01000001.1"/>
</dbReference>
<dbReference type="InterPro" id="IPR003439">
    <property type="entry name" value="ABC_transporter-like_ATP-bd"/>
</dbReference>
<dbReference type="Gene3D" id="3.40.50.300">
    <property type="entry name" value="P-loop containing nucleotide triphosphate hydrolases"/>
    <property type="match status" value="1"/>
</dbReference>
<feature type="compositionally biased region" description="Polar residues" evidence="5">
    <location>
        <begin position="1"/>
        <end position="10"/>
    </location>
</feature>
<dbReference type="InterPro" id="IPR027417">
    <property type="entry name" value="P-loop_NTPase"/>
</dbReference>
<name>A0A1C3TWA3_9HYPH</name>
<comment type="similarity">
    <text evidence="1">Belongs to the ABC transporter superfamily.</text>
</comment>
<evidence type="ECO:0000256" key="2">
    <source>
        <dbReference type="ARBA" id="ARBA00022448"/>
    </source>
</evidence>
<dbReference type="SMART" id="SM00382">
    <property type="entry name" value="AAA"/>
    <property type="match status" value="1"/>
</dbReference>
<keyword evidence="8" id="KW-1185">Reference proteome</keyword>
<dbReference type="InterPro" id="IPR015860">
    <property type="entry name" value="ABC_transpr_TagH-like"/>
</dbReference>
<dbReference type="GO" id="GO:0016887">
    <property type="term" value="F:ATP hydrolysis activity"/>
    <property type="evidence" value="ECO:0007669"/>
    <property type="project" value="InterPro"/>
</dbReference>
<keyword evidence="3" id="KW-0547">Nucleotide-binding</keyword>
<feature type="region of interest" description="Disordered" evidence="5">
    <location>
        <begin position="1"/>
        <end position="23"/>
    </location>
</feature>
<evidence type="ECO:0000256" key="4">
    <source>
        <dbReference type="ARBA" id="ARBA00022840"/>
    </source>
</evidence>
<keyword evidence="2" id="KW-0813">Transport</keyword>
<organism evidence="7 8">
    <name type="scientific">Rhizobium multihospitium</name>
    <dbReference type="NCBI Taxonomy" id="410764"/>
    <lineage>
        <taxon>Bacteria</taxon>
        <taxon>Pseudomonadati</taxon>
        <taxon>Pseudomonadota</taxon>
        <taxon>Alphaproteobacteria</taxon>
        <taxon>Hyphomicrobiales</taxon>
        <taxon>Rhizobiaceae</taxon>
        <taxon>Rhizobium/Agrobacterium group</taxon>
        <taxon>Rhizobium</taxon>
    </lineage>
</organism>
<gene>
    <name evidence="7" type="ORF">GA0061103_1092</name>
</gene>
<evidence type="ECO:0000256" key="5">
    <source>
        <dbReference type="SAM" id="MobiDB-lite"/>
    </source>
</evidence>
<evidence type="ECO:0000313" key="8">
    <source>
        <dbReference type="Proteomes" id="UP000199101"/>
    </source>
</evidence>
<dbReference type="PANTHER" id="PTHR46743:SF2">
    <property type="entry name" value="TEICHOIC ACIDS EXPORT ATP-BINDING PROTEIN TAGH"/>
    <property type="match status" value="1"/>
</dbReference>
<dbReference type="SUPFAM" id="SSF52540">
    <property type="entry name" value="P-loop containing nucleoside triphosphate hydrolases"/>
    <property type="match status" value="1"/>
</dbReference>
<keyword evidence="4 7" id="KW-0067">ATP-binding</keyword>
<dbReference type="PANTHER" id="PTHR46743">
    <property type="entry name" value="TEICHOIC ACIDS EXPORT ATP-BINDING PROTEIN TAGH"/>
    <property type="match status" value="1"/>
</dbReference>
<dbReference type="Proteomes" id="UP000199101">
    <property type="component" value="Unassembled WGS sequence"/>
</dbReference>
<sequence length="244" mass="27337">MTGLPSSLMQIASPGTPAPKSEIPWHEDDIVGVFDLVKEYEVHGRMRRVVDGVTFKIGRGEKIAVLGHNGAGKSTLVRMIAGIEEPTSGKVVRNMSMSWPIALSGGFGGSMTGYDCMRFLSRIYDKRFDEIRDVVEDFSELGRYLRMPLRTYSSGMRARLAFGMSLAIDFDCYLIDEVLAVGDKRFQSRCFEELFVKRKDRSMIIVGHNLNVIGDLCKSALVLKNGRGRVFDDIETAFRIYSTL</sequence>
<evidence type="ECO:0000256" key="3">
    <source>
        <dbReference type="ARBA" id="ARBA00022741"/>
    </source>
</evidence>
<dbReference type="GO" id="GO:0140359">
    <property type="term" value="F:ABC-type transporter activity"/>
    <property type="evidence" value="ECO:0007669"/>
    <property type="project" value="InterPro"/>
</dbReference>
<evidence type="ECO:0000313" key="7">
    <source>
        <dbReference type="EMBL" id="SCB07499.1"/>
    </source>
</evidence>
<dbReference type="InterPro" id="IPR050683">
    <property type="entry name" value="Bact_Polysacc_Export_ATP-bd"/>
</dbReference>
<proteinExistence type="inferred from homology"/>
<dbReference type="InterPro" id="IPR003593">
    <property type="entry name" value="AAA+_ATPase"/>
</dbReference>
<protein>
    <submittedName>
        <fullName evidence="7">Capsular polysaccharide transport system ATP-binding protein</fullName>
    </submittedName>
</protein>
<evidence type="ECO:0000256" key="1">
    <source>
        <dbReference type="ARBA" id="ARBA00005417"/>
    </source>
</evidence>
<dbReference type="STRING" id="410764.GA0061103_1092"/>
<dbReference type="GO" id="GO:0016020">
    <property type="term" value="C:membrane"/>
    <property type="evidence" value="ECO:0007669"/>
    <property type="project" value="InterPro"/>
</dbReference>
<evidence type="ECO:0000259" key="6">
    <source>
        <dbReference type="PROSITE" id="PS50893"/>
    </source>
</evidence>
<feature type="domain" description="ABC transporter" evidence="6">
    <location>
        <begin position="31"/>
        <end position="243"/>
    </location>
</feature>
<dbReference type="Pfam" id="PF00005">
    <property type="entry name" value="ABC_tran"/>
    <property type="match status" value="1"/>
</dbReference>
<dbReference type="CDD" id="cd03220">
    <property type="entry name" value="ABC_KpsT_Wzt"/>
    <property type="match status" value="1"/>
</dbReference>
<dbReference type="PROSITE" id="PS50893">
    <property type="entry name" value="ABC_TRANSPORTER_2"/>
    <property type="match status" value="1"/>
</dbReference>
<accession>A0A1C3TWA3</accession>
<dbReference type="PROSITE" id="PS00211">
    <property type="entry name" value="ABC_TRANSPORTER_1"/>
    <property type="match status" value="1"/>
</dbReference>